<evidence type="ECO:0000313" key="2">
    <source>
        <dbReference type="EnsemblMetazoa" id="ISCW013685-PA"/>
    </source>
</evidence>
<dbReference type="EMBL" id="ABJB010990336">
    <property type="status" value="NOT_ANNOTATED_CDS"/>
    <property type="molecule type" value="Genomic_DNA"/>
</dbReference>
<dbReference type="Proteomes" id="UP000001555">
    <property type="component" value="Unassembled WGS sequence"/>
</dbReference>
<dbReference type="AlphaFoldDB" id="A0A1S4LGH3"/>
<sequence>ELIKYIDNVVTPAELEEPLMTHNKAAAEAAVVGVPNPKYGEAPTTCVVLKGCFKENVESLATDL</sequence>
<dbReference type="InterPro" id="IPR045851">
    <property type="entry name" value="AMP-bd_C_sf"/>
</dbReference>
<reference evidence="2" key="2">
    <citation type="submission" date="2020-05" db="UniProtKB">
        <authorList>
            <consortium name="EnsemblMetazoa"/>
        </authorList>
    </citation>
    <scope>IDENTIFICATION</scope>
    <source>
        <strain evidence="2">wikel</strain>
    </source>
</reference>
<reference evidence="3" key="1">
    <citation type="submission" date="2008-03" db="EMBL/GenBank/DDBJ databases">
        <title>Annotation of Ixodes scapularis.</title>
        <authorList>
            <consortium name="Ixodes scapularis Genome Project Consortium"/>
            <person name="Caler E."/>
            <person name="Hannick L.I."/>
            <person name="Bidwell S."/>
            <person name="Joardar V."/>
            <person name="Thiagarajan M."/>
            <person name="Amedeo P."/>
            <person name="Galinsky K.J."/>
            <person name="Schobel S."/>
            <person name="Inman J."/>
            <person name="Hostetler J."/>
            <person name="Miller J."/>
            <person name="Hammond M."/>
            <person name="Megy K."/>
            <person name="Lawson D."/>
            <person name="Kodira C."/>
            <person name="Sutton G."/>
            <person name="Meyer J."/>
            <person name="Hill C.A."/>
            <person name="Birren B."/>
            <person name="Nene V."/>
            <person name="Collins F."/>
            <person name="Alarcon-Chaidez F."/>
            <person name="Wikel S."/>
            <person name="Strausberg R."/>
        </authorList>
    </citation>
    <scope>NUCLEOTIDE SEQUENCE [LARGE SCALE GENOMIC DNA]</scope>
    <source>
        <strain evidence="3">Wikel</strain>
    </source>
</reference>
<dbReference type="Pfam" id="PF13193">
    <property type="entry name" value="AMP-binding_C"/>
    <property type="match status" value="1"/>
</dbReference>
<dbReference type="Gene3D" id="3.30.300.30">
    <property type="match status" value="1"/>
</dbReference>
<dbReference type="VEuPathDB" id="VectorBase:ISCI013685"/>
<dbReference type="SUPFAM" id="SSF56801">
    <property type="entry name" value="Acetyl-CoA synthetase-like"/>
    <property type="match status" value="1"/>
</dbReference>
<evidence type="ECO:0000313" key="3">
    <source>
        <dbReference type="Proteomes" id="UP000001555"/>
    </source>
</evidence>
<proteinExistence type="predicted"/>
<dbReference type="EnsemblMetazoa" id="ISCW013685-RA">
    <property type="protein sequence ID" value="ISCW013685-PA"/>
    <property type="gene ID" value="ISCW013685"/>
</dbReference>
<dbReference type="InterPro" id="IPR025110">
    <property type="entry name" value="AMP-bd_C"/>
</dbReference>
<organism evidence="2 3">
    <name type="scientific">Ixodes scapularis</name>
    <name type="common">Black-legged tick</name>
    <name type="synonym">Deer tick</name>
    <dbReference type="NCBI Taxonomy" id="6945"/>
    <lineage>
        <taxon>Eukaryota</taxon>
        <taxon>Metazoa</taxon>
        <taxon>Ecdysozoa</taxon>
        <taxon>Arthropoda</taxon>
        <taxon>Chelicerata</taxon>
        <taxon>Arachnida</taxon>
        <taxon>Acari</taxon>
        <taxon>Parasitiformes</taxon>
        <taxon>Ixodida</taxon>
        <taxon>Ixodoidea</taxon>
        <taxon>Ixodidae</taxon>
        <taxon>Ixodinae</taxon>
        <taxon>Ixodes</taxon>
    </lineage>
</organism>
<keyword evidence="3" id="KW-1185">Reference proteome</keyword>
<dbReference type="VEuPathDB" id="VectorBase:ISCW013685"/>
<protein>
    <recommendedName>
        <fullName evidence="1">AMP-binding enzyme C-terminal domain-containing protein</fullName>
    </recommendedName>
</protein>
<accession>A0A1S4LGH3</accession>
<feature type="domain" description="AMP-binding enzyme C-terminal" evidence="1">
    <location>
        <begin position="14"/>
        <end position="55"/>
    </location>
</feature>
<evidence type="ECO:0000259" key="1">
    <source>
        <dbReference type="Pfam" id="PF13193"/>
    </source>
</evidence>
<dbReference type="InParanoid" id="A0A1S4LGH3"/>
<name>A0A1S4LGH3_IXOSC</name>